<name>A0A4Y2D1P8_ARAVE</name>
<keyword evidence="2" id="KW-1185">Reference proteome</keyword>
<organism evidence="1 2">
    <name type="scientific">Araneus ventricosus</name>
    <name type="common">Orbweaver spider</name>
    <name type="synonym">Epeira ventricosa</name>
    <dbReference type="NCBI Taxonomy" id="182803"/>
    <lineage>
        <taxon>Eukaryota</taxon>
        <taxon>Metazoa</taxon>
        <taxon>Ecdysozoa</taxon>
        <taxon>Arthropoda</taxon>
        <taxon>Chelicerata</taxon>
        <taxon>Arachnida</taxon>
        <taxon>Araneae</taxon>
        <taxon>Araneomorphae</taxon>
        <taxon>Entelegynae</taxon>
        <taxon>Araneoidea</taxon>
        <taxon>Araneidae</taxon>
        <taxon>Araneus</taxon>
    </lineage>
</organism>
<reference evidence="1 2" key="1">
    <citation type="journal article" date="2019" name="Sci. Rep.">
        <title>Orb-weaving spider Araneus ventricosus genome elucidates the spidroin gene catalogue.</title>
        <authorList>
            <person name="Kono N."/>
            <person name="Nakamura H."/>
            <person name="Ohtoshi R."/>
            <person name="Moran D.A.P."/>
            <person name="Shinohara A."/>
            <person name="Yoshida Y."/>
            <person name="Fujiwara M."/>
            <person name="Mori M."/>
            <person name="Tomita M."/>
            <person name="Arakawa K."/>
        </authorList>
    </citation>
    <scope>NUCLEOTIDE SEQUENCE [LARGE SCALE GENOMIC DNA]</scope>
</reference>
<dbReference type="AlphaFoldDB" id="A0A4Y2D1P8"/>
<gene>
    <name evidence="1" type="ORF">AVEN_24009_1</name>
</gene>
<proteinExistence type="predicted"/>
<accession>A0A4Y2D1P8</accession>
<sequence length="110" mass="12231">MEYGNMDVSDDCDNDGFQFIFNMMVTLIKRNFLGFHLVGIIICGSSSMDEFSGLFTYIKALTLSACMLDFRFEDSLTSQIAILVCNKVAAILLCKSASLKQVCSTLTQTR</sequence>
<dbReference type="Proteomes" id="UP000499080">
    <property type="component" value="Unassembled WGS sequence"/>
</dbReference>
<protein>
    <submittedName>
        <fullName evidence="1">Uncharacterized protein</fullName>
    </submittedName>
</protein>
<comment type="caution">
    <text evidence="1">The sequence shown here is derived from an EMBL/GenBank/DDBJ whole genome shotgun (WGS) entry which is preliminary data.</text>
</comment>
<evidence type="ECO:0000313" key="2">
    <source>
        <dbReference type="Proteomes" id="UP000499080"/>
    </source>
</evidence>
<dbReference type="EMBL" id="BGPR01000279">
    <property type="protein sequence ID" value="GBM10027.1"/>
    <property type="molecule type" value="Genomic_DNA"/>
</dbReference>
<evidence type="ECO:0000313" key="1">
    <source>
        <dbReference type="EMBL" id="GBM10027.1"/>
    </source>
</evidence>